<proteinExistence type="predicted"/>
<feature type="compositionally biased region" description="Basic and acidic residues" evidence="2">
    <location>
        <begin position="110"/>
        <end position="137"/>
    </location>
</feature>
<feature type="domain" description="SAM" evidence="3">
    <location>
        <begin position="150"/>
        <end position="204"/>
    </location>
</feature>
<evidence type="ECO:0000256" key="1">
    <source>
        <dbReference type="ARBA" id="ARBA00022737"/>
    </source>
</evidence>
<dbReference type="Gene3D" id="1.10.150.50">
    <property type="entry name" value="Transcription Factor, Ets-1"/>
    <property type="match status" value="1"/>
</dbReference>
<dbReference type="PANTHER" id="PTHR10627:SF74">
    <property type="entry name" value="OS08G0526500 PROTEIN"/>
    <property type="match status" value="1"/>
</dbReference>
<dbReference type="Pfam" id="PF00536">
    <property type="entry name" value="SAM_1"/>
    <property type="match status" value="1"/>
</dbReference>
<dbReference type="PROSITE" id="PS50105">
    <property type="entry name" value="SAM_DOMAIN"/>
    <property type="match status" value="1"/>
</dbReference>
<dbReference type="SMART" id="SM00454">
    <property type="entry name" value="SAM"/>
    <property type="match status" value="1"/>
</dbReference>
<sequence length="210" mass="23860">MYADQIASGRKRSIKERLHGDLGGDVGRSGVLLLLFYRQRQSDDKWKHDLYEDNMEPERLKSVDPNDLRWKLQKKSSQQAYRSGKVSVVRDLRDKLSGMMHSQPPNTDPSKARRVSEISETTKKNLRHDPPVSEAKKPTKSASTKPSQHKSELSVDGFLHSLGLEKYLITFQAEEIDMAALKHMNDEDLRALGIPMGPRKKILLALESKA</sequence>
<dbReference type="InterPro" id="IPR001660">
    <property type="entry name" value="SAM"/>
</dbReference>
<organism evidence="4">
    <name type="scientific">Musa acuminata subsp. malaccensis</name>
    <name type="common">Wild banana</name>
    <name type="synonym">Musa malaccensis</name>
    <dbReference type="NCBI Taxonomy" id="214687"/>
    <lineage>
        <taxon>Eukaryota</taxon>
        <taxon>Viridiplantae</taxon>
        <taxon>Streptophyta</taxon>
        <taxon>Embryophyta</taxon>
        <taxon>Tracheophyta</taxon>
        <taxon>Spermatophyta</taxon>
        <taxon>Magnoliopsida</taxon>
        <taxon>Liliopsida</taxon>
        <taxon>Zingiberales</taxon>
        <taxon>Musaceae</taxon>
        <taxon>Musa</taxon>
    </lineage>
</organism>
<dbReference type="AlphaFoldDB" id="A0A8D7FEE8"/>
<protein>
    <submittedName>
        <fullName evidence="4">(wild Malaysian banana) hypothetical protein</fullName>
    </submittedName>
</protein>
<evidence type="ECO:0000256" key="2">
    <source>
        <dbReference type="SAM" id="MobiDB-lite"/>
    </source>
</evidence>
<gene>
    <name evidence="4" type="ORF">GSMUA_197980.1</name>
</gene>
<reference evidence="4" key="1">
    <citation type="submission" date="2021-03" db="EMBL/GenBank/DDBJ databases">
        <authorList>
            <consortium name="Genoscope - CEA"/>
            <person name="William W."/>
        </authorList>
    </citation>
    <scope>NUCLEOTIDE SEQUENCE</scope>
    <source>
        <strain evidence="4">Doubled-haploid Pahang</strain>
    </source>
</reference>
<accession>A0A8D7FEE8</accession>
<keyword evidence="1" id="KW-0677">Repeat</keyword>
<name>A0A8D7FEE8_MUSAM</name>
<dbReference type="InterPro" id="IPR013761">
    <property type="entry name" value="SAM/pointed_sf"/>
</dbReference>
<dbReference type="PANTHER" id="PTHR10627">
    <property type="entry name" value="SCP160"/>
    <property type="match status" value="1"/>
</dbReference>
<evidence type="ECO:0000259" key="3">
    <source>
        <dbReference type="PROSITE" id="PS50105"/>
    </source>
</evidence>
<dbReference type="SUPFAM" id="SSF47769">
    <property type="entry name" value="SAM/Pointed domain"/>
    <property type="match status" value="1"/>
</dbReference>
<dbReference type="CDD" id="cd09487">
    <property type="entry name" value="SAM_superfamily"/>
    <property type="match status" value="1"/>
</dbReference>
<feature type="region of interest" description="Disordered" evidence="2">
    <location>
        <begin position="97"/>
        <end position="152"/>
    </location>
</feature>
<dbReference type="EMBL" id="HG996468">
    <property type="protein sequence ID" value="CAG1850768.1"/>
    <property type="molecule type" value="Genomic_DNA"/>
</dbReference>
<evidence type="ECO:0000313" key="4">
    <source>
        <dbReference type="EMBL" id="CAG1850768.1"/>
    </source>
</evidence>
<dbReference type="FunFam" id="1.10.150.50:FF:000054">
    <property type="entry name" value="Sterile alpha motif domain-containing protein"/>
    <property type="match status" value="1"/>
</dbReference>